<gene>
    <name evidence="6" type="primary">hgdB_3</name>
    <name evidence="6" type="ORF">NCTC11088_01363</name>
</gene>
<dbReference type="Gene3D" id="3.40.50.11900">
    <property type="match status" value="1"/>
</dbReference>
<keyword evidence="5" id="KW-0411">Iron-sulfur</keyword>
<evidence type="ECO:0000256" key="4">
    <source>
        <dbReference type="ARBA" id="ARBA00023004"/>
    </source>
</evidence>
<protein>
    <submittedName>
        <fullName evidence="6">(R)-2-hydroxyglutaryl-CoA dehydratase subunit beta</fullName>
        <ecNumber evidence="6">4.2.1.-</ecNumber>
    </submittedName>
</protein>
<dbReference type="AlphaFoldDB" id="A0A379DDC3"/>
<keyword evidence="3" id="KW-0479">Metal-binding</keyword>
<evidence type="ECO:0000256" key="2">
    <source>
        <dbReference type="ARBA" id="ARBA00005806"/>
    </source>
</evidence>
<name>A0A379DDC3_9FIRM</name>
<dbReference type="GO" id="GO:0016836">
    <property type="term" value="F:hydro-lyase activity"/>
    <property type="evidence" value="ECO:0007669"/>
    <property type="project" value="UniProtKB-ARBA"/>
</dbReference>
<dbReference type="RefSeq" id="WP_004819640.1">
    <property type="nucleotide sequence ID" value="NZ_UGTH01000001.1"/>
</dbReference>
<evidence type="ECO:0000256" key="5">
    <source>
        <dbReference type="ARBA" id="ARBA00023014"/>
    </source>
</evidence>
<comment type="cofactor">
    <cofactor evidence="1">
        <name>[4Fe-4S] cluster</name>
        <dbReference type="ChEBI" id="CHEBI:49883"/>
    </cofactor>
</comment>
<dbReference type="Pfam" id="PF06050">
    <property type="entry name" value="HGD-D"/>
    <property type="match status" value="1"/>
</dbReference>
<evidence type="ECO:0000313" key="7">
    <source>
        <dbReference type="Proteomes" id="UP000254777"/>
    </source>
</evidence>
<accession>A0A379DDC3</accession>
<sequence length="372" mass="42965">MNKINEIINLLDEVSKDPKLTVKKYKEKTGKGVVGVMPLYAPEEIIHAAGFLPMGLWGAQKEVSKARIYLPPFACSIMQTNMELQIEGAYDDLDAVVFSVPCDTLKCMSQKWKGKSPVIVFTHPQNRKLESANKFLVTEYEILKDKLEKILNVKISDESITNSIEIYNENRKVMREFSDLAGQYPNIIDPIQRHIVFKSRWFMEKSEHTKLVKELISEIKKLPIEEWDGYKVIATGIMIEPEEILQIFKDKKIAIVADDLAQESRQFRHDVPEGDQPLLRLAKWWQNLEGCALATDTKKLRGQMLIDMAKKYNADAVLICMMKFCDPEEFDYPVYYREFQEAGIKNLLIEIDLEMTAFEQTNTRLQTLVETL</sequence>
<dbReference type="GO" id="GO:0051536">
    <property type="term" value="F:iron-sulfur cluster binding"/>
    <property type="evidence" value="ECO:0007669"/>
    <property type="project" value="UniProtKB-KW"/>
</dbReference>
<dbReference type="GO" id="GO:0046872">
    <property type="term" value="F:metal ion binding"/>
    <property type="evidence" value="ECO:0007669"/>
    <property type="project" value="UniProtKB-KW"/>
</dbReference>
<keyword evidence="6" id="KW-0456">Lyase</keyword>
<dbReference type="InterPro" id="IPR010327">
    <property type="entry name" value="FldB/FldC_alpha/beta"/>
</dbReference>
<evidence type="ECO:0000256" key="1">
    <source>
        <dbReference type="ARBA" id="ARBA00001966"/>
    </source>
</evidence>
<dbReference type="EC" id="4.2.1.-" evidence="6"/>
<evidence type="ECO:0000313" key="6">
    <source>
        <dbReference type="EMBL" id="SUB75565.1"/>
    </source>
</evidence>
<dbReference type="Gene3D" id="1.20.1270.370">
    <property type="match status" value="1"/>
</dbReference>
<proteinExistence type="inferred from homology"/>
<reference evidence="6 7" key="1">
    <citation type="submission" date="2018-06" db="EMBL/GenBank/DDBJ databases">
        <authorList>
            <consortium name="Pathogen Informatics"/>
            <person name="Doyle S."/>
        </authorList>
    </citation>
    <scope>NUCLEOTIDE SEQUENCE [LARGE SCALE GENOMIC DNA]</scope>
    <source>
        <strain evidence="6 7">NCTC11088</strain>
    </source>
</reference>
<organism evidence="6 7">
    <name type="scientific">Peptoniphilus indolicus</name>
    <dbReference type="NCBI Taxonomy" id="33030"/>
    <lineage>
        <taxon>Bacteria</taxon>
        <taxon>Bacillati</taxon>
        <taxon>Bacillota</taxon>
        <taxon>Tissierellia</taxon>
        <taxon>Tissierellales</taxon>
        <taxon>Peptoniphilaceae</taxon>
        <taxon>Peptoniphilus</taxon>
    </lineage>
</organism>
<keyword evidence="4" id="KW-0408">Iron</keyword>
<comment type="similarity">
    <text evidence="2">Belongs to the FldB/FldC dehydratase alpha/beta subunit family.</text>
</comment>
<evidence type="ECO:0000256" key="3">
    <source>
        <dbReference type="ARBA" id="ARBA00022723"/>
    </source>
</evidence>
<dbReference type="Gene3D" id="3.40.50.11890">
    <property type="match status" value="1"/>
</dbReference>
<dbReference type="PANTHER" id="PTHR30548">
    <property type="entry name" value="2-HYDROXYGLUTARYL-COA DEHYDRATASE, D-COMPONENT-RELATED"/>
    <property type="match status" value="1"/>
</dbReference>
<dbReference type="Proteomes" id="UP000254777">
    <property type="component" value="Unassembled WGS sequence"/>
</dbReference>
<dbReference type="EMBL" id="UGTH01000001">
    <property type="protein sequence ID" value="SUB75565.1"/>
    <property type="molecule type" value="Genomic_DNA"/>
</dbReference>
<dbReference type="PANTHER" id="PTHR30548:SF5">
    <property type="entry name" value="SUBUNIT OF OXYGEN-SENSITIVE 2-HYDROXYISOCAPROYL-COA DEHYDRATASE"/>
    <property type="match status" value="1"/>
</dbReference>